<dbReference type="Proteomes" id="UP000275846">
    <property type="component" value="Unassembled WGS sequence"/>
</dbReference>
<dbReference type="EMBL" id="UYSU01034771">
    <property type="protein sequence ID" value="VDL95040.1"/>
    <property type="molecule type" value="Genomic_DNA"/>
</dbReference>
<gene>
    <name evidence="1" type="ORF">SSLN_LOCUS8655</name>
</gene>
<dbReference type="WBParaSite" id="SSLN_0000899201-mRNA-1">
    <property type="protein sequence ID" value="SSLN_0000899201-mRNA-1"/>
    <property type="gene ID" value="SSLN_0000899201"/>
</dbReference>
<proteinExistence type="predicted"/>
<evidence type="ECO:0000313" key="2">
    <source>
        <dbReference type="Proteomes" id="UP000275846"/>
    </source>
</evidence>
<sequence length="76" mass="8141">MSLSTLRLPVPLFRRRFPLCHRRGGGTVGHGGRYLNSSGCTLSGQMGASRGWNPAEAILRSQTVLETGWGSEGAKV</sequence>
<reference evidence="1 2" key="2">
    <citation type="submission" date="2018-11" db="EMBL/GenBank/DDBJ databases">
        <authorList>
            <consortium name="Pathogen Informatics"/>
        </authorList>
    </citation>
    <scope>NUCLEOTIDE SEQUENCE [LARGE SCALE GENOMIC DNA]</scope>
    <source>
        <strain evidence="1 2">NST_G2</strain>
    </source>
</reference>
<protein>
    <submittedName>
        <fullName evidence="3">LYZ2 domain-containing protein</fullName>
    </submittedName>
</protein>
<organism evidence="3">
    <name type="scientific">Schistocephalus solidus</name>
    <name type="common">Tapeworm</name>
    <dbReference type="NCBI Taxonomy" id="70667"/>
    <lineage>
        <taxon>Eukaryota</taxon>
        <taxon>Metazoa</taxon>
        <taxon>Spiralia</taxon>
        <taxon>Lophotrochozoa</taxon>
        <taxon>Platyhelminthes</taxon>
        <taxon>Cestoda</taxon>
        <taxon>Eucestoda</taxon>
        <taxon>Diphyllobothriidea</taxon>
        <taxon>Diphyllobothriidae</taxon>
        <taxon>Schistocephalus</taxon>
    </lineage>
</organism>
<accession>A0A183SWQ7</accession>
<evidence type="ECO:0000313" key="3">
    <source>
        <dbReference type="WBParaSite" id="SSLN_0000899201-mRNA-1"/>
    </source>
</evidence>
<reference evidence="3" key="1">
    <citation type="submission" date="2016-06" db="UniProtKB">
        <authorList>
            <consortium name="WormBaseParasite"/>
        </authorList>
    </citation>
    <scope>IDENTIFICATION</scope>
</reference>
<name>A0A183SWQ7_SCHSO</name>
<dbReference type="AlphaFoldDB" id="A0A183SWQ7"/>
<evidence type="ECO:0000313" key="1">
    <source>
        <dbReference type="EMBL" id="VDL95040.1"/>
    </source>
</evidence>
<keyword evidence="2" id="KW-1185">Reference proteome</keyword>